<dbReference type="EMBL" id="JACHFG010000016">
    <property type="protein sequence ID" value="MBB6043559.1"/>
    <property type="molecule type" value="Genomic_DNA"/>
</dbReference>
<sequence length="110" mass="12829">MDLRISNDFKLIFNNDVSIVDGIDEQKQKLFLFLKTLKGSLSYAPNWGLDYYLLLKLLKINNLQAIKNYFYEISKELNLDIINISTAIKARKAHISFFFSGDILNMEFNL</sequence>
<dbReference type="Proteomes" id="UP000555838">
    <property type="component" value="Unassembled WGS sequence"/>
</dbReference>
<dbReference type="InterPro" id="IPR020288">
    <property type="entry name" value="Sheath_initiator"/>
</dbReference>
<dbReference type="RefSeq" id="WP_183221371.1">
    <property type="nucleotide sequence ID" value="NZ_CP179669.1"/>
</dbReference>
<gene>
    <name evidence="1" type="ORF">HNP68_001181</name>
</gene>
<dbReference type="Pfam" id="PF10934">
    <property type="entry name" value="Sheath_initiator"/>
    <property type="match status" value="1"/>
</dbReference>
<evidence type="ECO:0000313" key="1">
    <source>
        <dbReference type="EMBL" id="MBB6043559.1"/>
    </source>
</evidence>
<comment type="caution">
    <text evidence="1">The sequence shown here is derived from an EMBL/GenBank/DDBJ whole genome shotgun (WGS) entry which is preliminary data.</text>
</comment>
<reference evidence="1 2" key="1">
    <citation type="submission" date="2020-08" db="EMBL/GenBank/DDBJ databases">
        <title>Genomic Encyclopedia of Type Strains, Phase IV (KMG-IV): sequencing the most valuable type-strain genomes for metagenomic binning, comparative biology and taxonomic classification.</title>
        <authorList>
            <person name="Goeker M."/>
        </authorList>
    </citation>
    <scope>NUCLEOTIDE SEQUENCE [LARGE SCALE GENOMIC DNA]</scope>
    <source>
        <strain evidence="1 2">DSM 24625</strain>
    </source>
</reference>
<proteinExistence type="predicted"/>
<protein>
    <submittedName>
        <fullName evidence="1">Uncharacterized protein</fullName>
    </submittedName>
</protein>
<accession>A0ABR6PBA2</accession>
<organism evidence="1 2">
    <name type="scientific">Borreliella yangtzensis</name>
    <dbReference type="NCBI Taxonomy" id="683292"/>
    <lineage>
        <taxon>Bacteria</taxon>
        <taxon>Pseudomonadati</taxon>
        <taxon>Spirochaetota</taxon>
        <taxon>Spirochaetia</taxon>
        <taxon>Spirochaetales</taxon>
        <taxon>Borreliaceae</taxon>
        <taxon>Borreliella</taxon>
    </lineage>
</organism>
<evidence type="ECO:0000313" key="2">
    <source>
        <dbReference type="Proteomes" id="UP000555838"/>
    </source>
</evidence>
<name>A0ABR6PBA2_9SPIR</name>
<keyword evidence="2" id="KW-1185">Reference proteome</keyword>